<feature type="transmembrane region" description="Helical" evidence="1">
    <location>
        <begin position="190"/>
        <end position="209"/>
    </location>
</feature>
<feature type="transmembrane region" description="Helical" evidence="1">
    <location>
        <begin position="81"/>
        <end position="100"/>
    </location>
</feature>
<feature type="transmembrane region" description="Helical" evidence="1">
    <location>
        <begin position="290"/>
        <end position="312"/>
    </location>
</feature>
<keyword evidence="1" id="KW-1133">Transmembrane helix</keyword>
<evidence type="ECO:0000313" key="3">
    <source>
        <dbReference type="Proteomes" id="UP001241758"/>
    </source>
</evidence>
<dbReference type="EMBL" id="JASCTH010000018">
    <property type="protein sequence ID" value="MDI6102177.1"/>
    <property type="molecule type" value="Genomic_DNA"/>
</dbReference>
<sequence>MAQPGDDPLTAALDRLVERGTIDRAQADAVMAEVAPAPPVAPPAAPRRVLAEIAGYLGGSFVLGATLLCLGRQWAEMSAGQRFLVFVVGASILFGAGLAARGRIPDDVRRRLSSTLLTGAAVAAGSAALQAVKPVGGDDPATLAGTAVWLTVAAGSYLLVRSALGQLAVAVAALACYGSLLQLTEADETVPFAFGTMALAGIWALLIAVRAFTERRLALGVAATYGVLGPQILVLDDEGMVYVGHLLTAVVAVLCFVAYARGREWATLAGGVVAATLAVPEFLFEVTGGALGSSGALLIAGVTLLAGSLAGLRLRRPDL</sequence>
<dbReference type="Proteomes" id="UP001241758">
    <property type="component" value="Unassembled WGS sequence"/>
</dbReference>
<proteinExistence type="predicted"/>
<keyword evidence="3" id="KW-1185">Reference proteome</keyword>
<feature type="transmembrane region" description="Helical" evidence="1">
    <location>
        <begin position="240"/>
        <end position="259"/>
    </location>
</feature>
<evidence type="ECO:0000256" key="1">
    <source>
        <dbReference type="SAM" id="Phobius"/>
    </source>
</evidence>
<feature type="transmembrane region" description="Helical" evidence="1">
    <location>
        <begin position="141"/>
        <end position="160"/>
    </location>
</feature>
<organism evidence="2 3">
    <name type="scientific">Actinoplanes sandaracinus</name>
    <dbReference type="NCBI Taxonomy" id="3045177"/>
    <lineage>
        <taxon>Bacteria</taxon>
        <taxon>Bacillati</taxon>
        <taxon>Actinomycetota</taxon>
        <taxon>Actinomycetes</taxon>
        <taxon>Micromonosporales</taxon>
        <taxon>Micromonosporaceae</taxon>
        <taxon>Actinoplanes</taxon>
    </lineage>
</organism>
<keyword evidence="1" id="KW-0472">Membrane</keyword>
<protein>
    <recommendedName>
        <fullName evidence="4">DUF2157 domain-containing protein</fullName>
    </recommendedName>
</protein>
<feature type="transmembrane region" description="Helical" evidence="1">
    <location>
        <begin position="266"/>
        <end position="284"/>
    </location>
</feature>
<dbReference type="RefSeq" id="WP_282763196.1">
    <property type="nucleotide sequence ID" value="NZ_JASCTH010000018.1"/>
</dbReference>
<feature type="transmembrane region" description="Helical" evidence="1">
    <location>
        <begin position="53"/>
        <end position="75"/>
    </location>
</feature>
<accession>A0ABT6WR10</accession>
<gene>
    <name evidence="2" type="ORF">QLQ12_26525</name>
</gene>
<evidence type="ECO:0000313" key="2">
    <source>
        <dbReference type="EMBL" id="MDI6102177.1"/>
    </source>
</evidence>
<reference evidence="2 3" key="1">
    <citation type="submission" date="2023-05" db="EMBL/GenBank/DDBJ databases">
        <title>Actinoplanes sp. NEAU-A12 genome sequencing.</title>
        <authorList>
            <person name="Wang Z.-S."/>
        </authorList>
    </citation>
    <scope>NUCLEOTIDE SEQUENCE [LARGE SCALE GENOMIC DNA]</scope>
    <source>
        <strain evidence="2 3">NEAU-A12</strain>
    </source>
</reference>
<feature type="transmembrane region" description="Helical" evidence="1">
    <location>
        <begin position="216"/>
        <end position="234"/>
    </location>
</feature>
<comment type="caution">
    <text evidence="2">The sequence shown here is derived from an EMBL/GenBank/DDBJ whole genome shotgun (WGS) entry which is preliminary data.</text>
</comment>
<evidence type="ECO:0008006" key="4">
    <source>
        <dbReference type="Google" id="ProtNLM"/>
    </source>
</evidence>
<feature type="transmembrane region" description="Helical" evidence="1">
    <location>
        <begin position="167"/>
        <end position="184"/>
    </location>
</feature>
<name>A0ABT6WR10_9ACTN</name>
<keyword evidence="1" id="KW-0812">Transmembrane</keyword>